<gene>
    <name evidence="2" type="primary">mecB</name>
    <name evidence="2" type="ORF">CLNEO_00120</name>
</gene>
<dbReference type="Pfam" id="PF05389">
    <property type="entry name" value="MecA"/>
    <property type="match status" value="1"/>
</dbReference>
<organism evidence="2 3">
    <name type="scientific">Anaerotignum neopropionicum</name>
    <dbReference type="NCBI Taxonomy" id="36847"/>
    <lineage>
        <taxon>Bacteria</taxon>
        <taxon>Bacillati</taxon>
        <taxon>Bacillota</taxon>
        <taxon>Clostridia</taxon>
        <taxon>Lachnospirales</taxon>
        <taxon>Anaerotignaceae</taxon>
        <taxon>Anaerotignum</taxon>
    </lineage>
</organism>
<dbReference type="STRING" id="36847.CLNEO_00120"/>
<dbReference type="RefSeq" id="WP_066083260.1">
    <property type="nucleotide sequence ID" value="NZ_LRVM01000001.1"/>
</dbReference>
<dbReference type="InterPro" id="IPR038471">
    <property type="entry name" value="MecA_C_sf"/>
</dbReference>
<dbReference type="EMBL" id="LRVM01000001">
    <property type="protein sequence ID" value="KXL53920.1"/>
    <property type="molecule type" value="Genomic_DNA"/>
</dbReference>
<proteinExistence type="inferred from homology"/>
<sequence length="215" mass="24602">MKIERVSENQLKLTLTRADLVERDLKLEDLINPSEKTQKLFRDIMEQALDEYDFINESTPLMVEAVPVGVDGIMVIVTKIDPKNKSENPMDLLFKNKEAHKWKKKPLDAIDTSSNENEDLLIFSFRTLDDAIHASLRLHGSYQGESELHKNNERIFLVLQADTYADESDDYTELILDEFGQKHISTSLAKYYLLEHGETLISANAVEILAKTFGD</sequence>
<dbReference type="Gene3D" id="3.30.70.1950">
    <property type="match status" value="1"/>
</dbReference>
<dbReference type="OrthoDB" id="2085234at2"/>
<dbReference type="PANTHER" id="PTHR39161">
    <property type="entry name" value="ADAPTER PROTEIN MECA"/>
    <property type="match status" value="1"/>
</dbReference>
<evidence type="ECO:0000256" key="1">
    <source>
        <dbReference type="ARBA" id="ARBA00005397"/>
    </source>
</evidence>
<comment type="similarity">
    <text evidence="1">Belongs to the MecA family.</text>
</comment>
<keyword evidence="3" id="KW-1185">Reference proteome</keyword>
<evidence type="ECO:0000313" key="3">
    <source>
        <dbReference type="Proteomes" id="UP000070539"/>
    </source>
</evidence>
<protein>
    <submittedName>
        <fullName evidence="2">Adapter protein MecA 2</fullName>
    </submittedName>
</protein>
<name>A0A136WHR5_9FIRM</name>
<dbReference type="Proteomes" id="UP000070539">
    <property type="component" value="Unassembled WGS sequence"/>
</dbReference>
<dbReference type="InterPro" id="IPR008681">
    <property type="entry name" value="Neg-reg_MecA"/>
</dbReference>
<dbReference type="PANTHER" id="PTHR39161:SF1">
    <property type="entry name" value="ADAPTER PROTEIN MECA 1"/>
    <property type="match status" value="1"/>
</dbReference>
<accession>A0A136WHR5</accession>
<dbReference type="AlphaFoldDB" id="A0A136WHR5"/>
<evidence type="ECO:0000313" key="2">
    <source>
        <dbReference type="EMBL" id="KXL53920.1"/>
    </source>
</evidence>
<reference evidence="2 3" key="1">
    <citation type="submission" date="2016-01" db="EMBL/GenBank/DDBJ databases">
        <title>Genome sequence of Clostridium neopropionicum X4, DSM-3847.</title>
        <authorList>
            <person name="Poehlein A."/>
            <person name="Beck M.H."/>
            <person name="Bengelsdorf F.R."/>
            <person name="Daniel R."/>
            <person name="Duerre P."/>
        </authorList>
    </citation>
    <scope>NUCLEOTIDE SEQUENCE [LARGE SCALE GENOMIC DNA]</scope>
    <source>
        <strain evidence="2 3">DSM-3847</strain>
    </source>
</reference>
<comment type="caution">
    <text evidence="2">The sequence shown here is derived from an EMBL/GenBank/DDBJ whole genome shotgun (WGS) entry which is preliminary data.</text>
</comment>